<keyword evidence="3" id="KW-1185">Reference proteome</keyword>
<reference evidence="2 3" key="1">
    <citation type="submission" date="2020-08" db="EMBL/GenBank/DDBJ databases">
        <title>Genomic Encyclopedia of Type Strains, Phase IV (KMG-IV): sequencing the most valuable type-strain genomes for metagenomic binning, comparative biology and taxonomic classification.</title>
        <authorList>
            <person name="Goeker M."/>
        </authorList>
    </citation>
    <scope>NUCLEOTIDE SEQUENCE [LARGE SCALE GENOMIC DNA]</scope>
    <source>
        <strain evidence="2 3">DSM 7465</strain>
    </source>
</reference>
<evidence type="ECO:0000259" key="1">
    <source>
        <dbReference type="Pfam" id="PF01551"/>
    </source>
</evidence>
<dbReference type="InterPro" id="IPR016047">
    <property type="entry name" value="M23ase_b-sheet_dom"/>
</dbReference>
<feature type="domain" description="M23ase beta-sheet core" evidence="1">
    <location>
        <begin position="44"/>
        <end position="151"/>
    </location>
</feature>
<dbReference type="InterPro" id="IPR011055">
    <property type="entry name" value="Dup_hybrid_motif"/>
</dbReference>
<sequence length="171" mass="18340">MSPPQKARQAPGRADQSLIIPVAGIAPEQLTDTFTQARDEGARRHDAIDIIAPLGTPVLAAAPGHIEKLFKSDRGGNTIYVRSPDSRWVYYYAHLDRYEAGLSEGQQVAAGDVLGAVGLSGNAGSAGPHLHFAINRMAAGEKWYQGTPINPYPLLMAGKDLPLANQGQQEW</sequence>
<evidence type="ECO:0000313" key="2">
    <source>
        <dbReference type="EMBL" id="MBB4642498.1"/>
    </source>
</evidence>
<name>A0A840HYB6_9SPHN</name>
<dbReference type="PANTHER" id="PTHR21666:SF270">
    <property type="entry name" value="MUREIN HYDROLASE ACTIVATOR ENVC"/>
    <property type="match status" value="1"/>
</dbReference>
<comment type="caution">
    <text evidence="2">The sequence shown here is derived from an EMBL/GenBank/DDBJ whole genome shotgun (WGS) entry which is preliminary data.</text>
</comment>
<dbReference type="GO" id="GO:0004222">
    <property type="term" value="F:metalloendopeptidase activity"/>
    <property type="evidence" value="ECO:0007669"/>
    <property type="project" value="TreeGrafter"/>
</dbReference>
<proteinExistence type="predicted"/>
<gene>
    <name evidence="2" type="ORF">HNQ99_002829</name>
</gene>
<dbReference type="SUPFAM" id="SSF51261">
    <property type="entry name" value="Duplicated hybrid motif"/>
    <property type="match status" value="1"/>
</dbReference>
<dbReference type="PANTHER" id="PTHR21666">
    <property type="entry name" value="PEPTIDASE-RELATED"/>
    <property type="match status" value="1"/>
</dbReference>
<evidence type="ECO:0000313" key="3">
    <source>
        <dbReference type="Proteomes" id="UP000575068"/>
    </source>
</evidence>
<dbReference type="Gene3D" id="2.70.70.10">
    <property type="entry name" value="Glucose Permease (Domain IIA)"/>
    <property type="match status" value="1"/>
</dbReference>
<organism evidence="2 3">
    <name type="scientific">Rhizorhapis suberifaciens</name>
    <name type="common">corky root of lettuce</name>
    <dbReference type="NCBI Taxonomy" id="13656"/>
    <lineage>
        <taxon>Bacteria</taxon>
        <taxon>Pseudomonadati</taxon>
        <taxon>Pseudomonadota</taxon>
        <taxon>Alphaproteobacteria</taxon>
        <taxon>Sphingomonadales</taxon>
        <taxon>Sphingomonadaceae</taxon>
        <taxon>Rhizorhapis</taxon>
    </lineage>
</organism>
<accession>A0A840HYB6</accession>
<dbReference type="AlphaFoldDB" id="A0A840HYB6"/>
<keyword evidence="2" id="KW-0378">Hydrolase</keyword>
<dbReference type="InterPro" id="IPR050570">
    <property type="entry name" value="Cell_wall_metabolism_enzyme"/>
</dbReference>
<dbReference type="CDD" id="cd12797">
    <property type="entry name" value="M23_peptidase"/>
    <property type="match status" value="1"/>
</dbReference>
<dbReference type="EMBL" id="JACHOV010000011">
    <property type="protein sequence ID" value="MBB4642498.1"/>
    <property type="molecule type" value="Genomic_DNA"/>
</dbReference>
<dbReference type="Pfam" id="PF01551">
    <property type="entry name" value="Peptidase_M23"/>
    <property type="match status" value="1"/>
</dbReference>
<dbReference type="Proteomes" id="UP000575068">
    <property type="component" value="Unassembled WGS sequence"/>
</dbReference>
<protein>
    <submittedName>
        <fullName evidence="2">Murein DD-endopeptidase MepM/ murein hydrolase activator NlpD</fullName>
    </submittedName>
</protein>